<evidence type="ECO:0000256" key="10">
    <source>
        <dbReference type="ARBA" id="ARBA00022989"/>
    </source>
</evidence>
<evidence type="ECO:0000259" key="21">
    <source>
        <dbReference type="PROSITE" id="PS50011"/>
    </source>
</evidence>
<keyword evidence="24" id="KW-1185">Reference proteome</keyword>
<evidence type="ECO:0000313" key="23">
    <source>
        <dbReference type="EMBL" id="GER41266.1"/>
    </source>
</evidence>
<evidence type="ECO:0000256" key="5">
    <source>
        <dbReference type="ARBA" id="ARBA00022692"/>
    </source>
</evidence>
<dbReference type="GO" id="GO:0005524">
    <property type="term" value="F:ATP binding"/>
    <property type="evidence" value="ECO:0007669"/>
    <property type="project" value="UniProtKB-UniRule"/>
</dbReference>
<dbReference type="Gene3D" id="3.30.200.20">
    <property type="entry name" value="Phosphorylase Kinase, domain 1"/>
    <property type="match status" value="1"/>
</dbReference>
<keyword evidence="4 17" id="KW-0808">Transferase</keyword>
<feature type="domain" description="Protein kinase" evidence="21">
    <location>
        <begin position="540"/>
        <end position="824"/>
    </location>
</feature>
<keyword evidence="13 23" id="KW-0675">Receptor</keyword>
<keyword evidence="3" id="KW-0245">EGF-like domain</keyword>
<evidence type="ECO:0000256" key="20">
    <source>
        <dbReference type="SAM" id="SignalP"/>
    </source>
</evidence>
<dbReference type="Gene3D" id="2.90.10.10">
    <property type="entry name" value="Bulb-type lectin domain"/>
    <property type="match status" value="1"/>
</dbReference>
<keyword evidence="12" id="KW-1015">Disulfide bond</keyword>
<evidence type="ECO:0000256" key="15">
    <source>
        <dbReference type="ARBA" id="ARBA00047899"/>
    </source>
</evidence>
<dbReference type="Pfam" id="PF00069">
    <property type="entry name" value="Pkinase"/>
    <property type="match status" value="1"/>
</dbReference>
<dbReference type="OrthoDB" id="1530339at2759"/>
<gene>
    <name evidence="23" type="ORF">STAS_17973</name>
</gene>
<dbReference type="InterPro" id="IPR000719">
    <property type="entry name" value="Prot_kinase_dom"/>
</dbReference>
<comment type="catalytic activity">
    <reaction evidence="15 17">
        <text>L-threonyl-[protein] + ATP = O-phospho-L-threonyl-[protein] + ADP + H(+)</text>
        <dbReference type="Rhea" id="RHEA:46608"/>
        <dbReference type="Rhea" id="RHEA-COMP:11060"/>
        <dbReference type="Rhea" id="RHEA-COMP:11605"/>
        <dbReference type="ChEBI" id="CHEBI:15378"/>
        <dbReference type="ChEBI" id="CHEBI:30013"/>
        <dbReference type="ChEBI" id="CHEBI:30616"/>
        <dbReference type="ChEBI" id="CHEBI:61977"/>
        <dbReference type="ChEBI" id="CHEBI:456216"/>
        <dbReference type="EC" id="2.7.11.1"/>
    </reaction>
</comment>
<proteinExistence type="inferred from homology"/>
<keyword evidence="14" id="KW-0325">Glycoprotein</keyword>
<dbReference type="InterPro" id="IPR011009">
    <property type="entry name" value="Kinase-like_dom_sf"/>
</dbReference>
<evidence type="ECO:0000256" key="8">
    <source>
        <dbReference type="ARBA" id="ARBA00022777"/>
    </source>
</evidence>
<dbReference type="PROSITE" id="PS50927">
    <property type="entry name" value="BULB_LECTIN"/>
    <property type="match status" value="1"/>
</dbReference>
<evidence type="ECO:0000313" key="24">
    <source>
        <dbReference type="Proteomes" id="UP000325081"/>
    </source>
</evidence>
<dbReference type="InterPro" id="IPR036426">
    <property type="entry name" value="Bulb-type_lectin_dom_sf"/>
</dbReference>
<dbReference type="Pfam" id="PF01453">
    <property type="entry name" value="B_lectin"/>
    <property type="match status" value="1"/>
</dbReference>
<keyword evidence="7 17" id="KW-0547">Nucleotide-binding</keyword>
<dbReference type="CDD" id="cd00054">
    <property type="entry name" value="EGF_CA"/>
    <property type="match status" value="1"/>
</dbReference>
<evidence type="ECO:0000256" key="2">
    <source>
        <dbReference type="ARBA" id="ARBA00022527"/>
    </source>
</evidence>
<comment type="subcellular location">
    <subcellularLocation>
        <location evidence="1">Membrane</location>
        <topology evidence="1">Single-pass membrane protein</topology>
    </subcellularLocation>
</comment>
<evidence type="ECO:0000256" key="11">
    <source>
        <dbReference type="ARBA" id="ARBA00023136"/>
    </source>
</evidence>
<evidence type="ECO:0000256" key="9">
    <source>
        <dbReference type="ARBA" id="ARBA00022840"/>
    </source>
</evidence>
<dbReference type="SMART" id="SM00108">
    <property type="entry name" value="B_lectin"/>
    <property type="match status" value="1"/>
</dbReference>
<keyword evidence="6 20" id="KW-0732">Signal</keyword>
<comment type="similarity">
    <text evidence="17">Belongs to the protein kinase superfamily. Ser/Thr protein kinase family.</text>
</comment>
<dbReference type="EC" id="2.7.11.1" evidence="17"/>
<dbReference type="EMBL" id="BKCP01006071">
    <property type="protein sequence ID" value="GER41266.1"/>
    <property type="molecule type" value="Genomic_DNA"/>
</dbReference>
<evidence type="ECO:0000256" key="18">
    <source>
        <dbReference type="PROSITE-ProRule" id="PRU10141"/>
    </source>
</evidence>
<dbReference type="SUPFAM" id="SSF56112">
    <property type="entry name" value="Protein kinase-like (PK-like)"/>
    <property type="match status" value="1"/>
</dbReference>
<dbReference type="PROSITE" id="PS00107">
    <property type="entry name" value="PROTEIN_KINASE_ATP"/>
    <property type="match status" value="1"/>
</dbReference>
<name>A0A5A7Q8M5_STRAF</name>
<reference evidence="24" key="1">
    <citation type="journal article" date="2019" name="Curr. Biol.">
        <title>Genome Sequence of Striga asiatica Provides Insight into the Evolution of Plant Parasitism.</title>
        <authorList>
            <person name="Yoshida S."/>
            <person name="Kim S."/>
            <person name="Wafula E.K."/>
            <person name="Tanskanen J."/>
            <person name="Kim Y.M."/>
            <person name="Honaas L."/>
            <person name="Yang Z."/>
            <person name="Spallek T."/>
            <person name="Conn C.E."/>
            <person name="Ichihashi Y."/>
            <person name="Cheong K."/>
            <person name="Cui S."/>
            <person name="Der J.P."/>
            <person name="Gundlach H."/>
            <person name="Jiao Y."/>
            <person name="Hori C."/>
            <person name="Ishida J.K."/>
            <person name="Kasahara H."/>
            <person name="Kiba T."/>
            <person name="Kim M.S."/>
            <person name="Koo N."/>
            <person name="Laohavisit A."/>
            <person name="Lee Y.H."/>
            <person name="Lumba S."/>
            <person name="McCourt P."/>
            <person name="Mortimer J.C."/>
            <person name="Mutuku J.M."/>
            <person name="Nomura T."/>
            <person name="Sasaki-Sekimoto Y."/>
            <person name="Seto Y."/>
            <person name="Wang Y."/>
            <person name="Wakatake T."/>
            <person name="Sakakibara H."/>
            <person name="Demura T."/>
            <person name="Yamaguchi S."/>
            <person name="Yoneyama K."/>
            <person name="Manabe R.I."/>
            <person name="Nelson D.C."/>
            <person name="Schulman A.H."/>
            <person name="Timko M.P."/>
            <person name="dePamphilis C.W."/>
            <person name="Choi D."/>
            <person name="Shirasu K."/>
        </authorList>
    </citation>
    <scope>NUCLEOTIDE SEQUENCE [LARGE SCALE GENOMIC DNA]</scope>
    <source>
        <strain evidence="24">cv. UVA1</strain>
    </source>
</reference>
<dbReference type="AlphaFoldDB" id="A0A5A7Q8M5"/>
<keyword evidence="2 17" id="KW-0723">Serine/threonine-protein kinase</keyword>
<dbReference type="PROSITE" id="PS50011">
    <property type="entry name" value="PROTEIN_KINASE_DOM"/>
    <property type="match status" value="1"/>
</dbReference>
<evidence type="ECO:0000256" key="14">
    <source>
        <dbReference type="ARBA" id="ARBA00023180"/>
    </source>
</evidence>
<organism evidence="23 24">
    <name type="scientific">Striga asiatica</name>
    <name type="common">Asiatic witchweed</name>
    <name type="synonym">Buchnera asiatica</name>
    <dbReference type="NCBI Taxonomy" id="4170"/>
    <lineage>
        <taxon>Eukaryota</taxon>
        <taxon>Viridiplantae</taxon>
        <taxon>Streptophyta</taxon>
        <taxon>Embryophyta</taxon>
        <taxon>Tracheophyta</taxon>
        <taxon>Spermatophyta</taxon>
        <taxon>Magnoliopsida</taxon>
        <taxon>eudicotyledons</taxon>
        <taxon>Gunneridae</taxon>
        <taxon>Pentapetalae</taxon>
        <taxon>asterids</taxon>
        <taxon>lamiids</taxon>
        <taxon>Lamiales</taxon>
        <taxon>Orobanchaceae</taxon>
        <taxon>Buchnereae</taxon>
        <taxon>Striga</taxon>
    </lineage>
</organism>
<keyword evidence="8 17" id="KW-0418">Kinase</keyword>
<comment type="caution">
    <text evidence="23">The sequence shown here is derived from an EMBL/GenBank/DDBJ whole genome shotgun (WGS) entry which is preliminary data.</text>
</comment>
<dbReference type="PANTHER" id="PTHR47976:SF60">
    <property type="entry name" value="RECEPTOR-LIKE SERINE_THREONINE-PROTEIN KINASE"/>
    <property type="match status" value="1"/>
</dbReference>
<evidence type="ECO:0000256" key="17">
    <source>
        <dbReference type="PIRNR" id="PIRNR000641"/>
    </source>
</evidence>
<dbReference type="PANTHER" id="PTHR47976">
    <property type="entry name" value="G-TYPE LECTIN S-RECEPTOR-LIKE SERINE/THREONINE-PROTEIN KINASE SD2-5"/>
    <property type="match status" value="1"/>
</dbReference>
<evidence type="ECO:0000256" key="1">
    <source>
        <dbReference type="ARBA" id="ARBA00004167"/>
    </source>
</evidence>
<dbReference type="InterPro" id="IPR024171">
    <property type="entry name" value="SRK-like_kinase"/>
</dbReference>
<dbReference type="InterPro" id="IPR051343">
    <property type="entry name" value="G-type_lectin_kinases/EP1-like"/>
</dbReference>
<evidence type="ECO:0000256" key="16">
    <source>
        <dbReference type="ARBA" id="ARBA00048679"/>
    </source>
</evidence>
<evidence type="ECO:0000256" key="19">
    <source>
        <dbReference type="SAM" id="Phobius"/>
    </source>
</evidence>
<dbReference type="GO" id="GO:0106310">
    <property type="term" value="F:protein serine kinase activity"/>
    <property type="evidence" value="ECO:0007669"/>
    <property type="project" value="RHEA"/>
</dbReference>
<dbReference type="Gene3D" id="1.10.510.10">
    <property type="entry name" value="Transferase(Phosphotransferase) domain 1"/>
    <property type="match status" value="1"/>
</dbReference>
<dbReference type="PIRSF" id="PIRSF000641">
    <property type="entry name" value="SRK"/>
    <property type="match status" value="1"/>
</dbReference>
<feature type="transmembrane region" description="Helical" evidence="19">
    <location>
        <begin position="457"/>
        <end position="482"/>
    </location>
</feature>
<feature type="signal peptide" evidence="20">
    <location>
        <begin position="1"/>
        <end position="32"/>
    </location>
</feature>
<dbReference type="InterPro" id="IPR008271">
    <property type="entry name" value="Ser/Thr_kinase_AS"/>
</dbReference>
<sequence length="874" mass="96472">MASSAAAPLLLSISITAFFLLSALLFPRPILCGPISVTSISPNFTASYLGFVDSSAPGAFLTSRNNSFQARLTNPKPESASYYFAVVHVISNTIVWSANRNAPISQSGELRLSSRGLSLYNDTGQISWSTPGNLSSVSSLQLLESGNLVLLDFANTTLWQSFDYPTDAIVLGQRLPIGKSLVSSVSDEDLSEGSYRLSLTENDATLQWNGISYWKLSMETKAFRDSYSAVEYMMLNFTGVYLIGDGGMVVFQIIPSEGLKSSSDFVMVKLDRYGVLGIVKVDTMDGSREQYFKAPADNCRIPFVCRSYGVCTNGGSCQCAPGFHPDPRSINGDCVPTNLSLALPAAPCSSISSSNTTKEINYLEMREDLDYFSNDLTDPVMNNMRLSACKGLCSKNCSCLGFFYSMNTSFCYIITDYLGSFLIKSTSSRDANRIGFIKTLENTNSGGKDSSGKKSDFPITAIVLLPSSGVVLIALVGLIIWLRRRRTTKRRIARWAKSPNSISNRAYSLSSADRDDDINFVSIPGLPVRFDYNELAAMTEGFKNQIGSGGFGTVYKGTLSDGTEVAVKKITCLGSRGNKEFLTEIAVIGKIHHINLVRLKGFCAYRGQRFLVYEFMNRGSLDRTLFGGENSERFLEWRERYEIALGTARGLAYLHTGCEHKIIHCDVKPENILLHDEAVKISDFGLSKLLSPEQSGLFTTMRGTRGYLAPEWLTSSAISDKTDVYSYGMVLLEIVRGKKNSCVHYTPADRRPVYFPLFALEMHEEGQYLELLDPRLVGRVRVEEVERVVRVALCCVHEEPNLRPSMSNVVGMLEGGMAPSEPRVESLNFLRFYGRRFTETSRGEEASNEFVVYGSTTSSNSFSYMSSQQVSGPR</sequence>
<evidence type="ECO:0000256" key="13">
    <source>
        <dbReference type="ARBA" id="ARBA00023170"/>
    </source>
</evidence>
<dbReference type="SMART" id="SM00220">
    <property type="entry name" value="S_TKc"/>
    <property type="match status" value="1"/>
</dbReference>
<dbReference type="GO" id="GO:0004674">
    <property type="term" value="F:protein serine/threonine kinase activity"/>
    <property type="evidence" value="ECO:0007669"/>
    <property type="project" value="UniProtKB-KW"/>
</dbReference>
<dbReference type="FunFam" id="3.30.200.20:FF:000178">
    <property type="entry name" value="serine/threonine-protein kinase PBS1-like"/>
    <property type="match status" value="1"/>
</dbReference>
<keyword evidence="9 17" id="KW-0067">ATP-binding</keyword>
<dbReference type="CDD" id="cd14066">
    <property type="entry name" value="STKc_IRAK"/>
    <property type="match status" value="1"/>
</dbReference>
<accession>A0A5A7Q8M5</accession>
<evidence type="ECO:0000256" key="6">
    <source>
        <dbReference type="ARBA" id="ARBA00022729"/>
    </source>
</evidence>
<dbReference type="SUPFAM" id="SSF51110">
    <property type="entry name" value="alpha-D-mannose-specific plant lectins"/>
    <property type="match status" value="1"/>
</dbReference>
<evidence type="ECO:0000256" key="4">
    <source>
        <dbReference type="ARBA" id="ARBA00022679"/>
    </source>
</evidence>
<dbReference type="PROSITE" id="PS00108">
    <property type="entry name" value="PROTEIN_KINASE_ST"/>
    <property type="match status" value="1"/>
</dbReference>
<dbReference type="Proteomes" id="UP000325081">
    <property type="component" value="Unassembled WGS sequence"/>
</dbReference>
<dbReference type="GO" id="GO:0016020">
    <property type="term" value="C:membrane"/>
    <property type="evidence" value="ECO:0007669"/>
    <property type="project" value="UniProtKB-SubCell"/>
</dbReference>
<evidence type="ECO:0000256" key="7">
    <source>
        <dbReference type="ARBA" id="ARBA00022741"/>
    </source>
</evidence>
<evidence type="ECO:0000256" key="12">
    <source>
        <dbReference type="ARBA" id="ARBA00023157"/>
    </source>
</evidence>
<comment type="catalytic activity">
    <reaction evidence="16 17">
        <text>L-seryl-[protein] + ATP = O-phospho-L-seryl-[protein] + ADP + H(+)</text>
        <dbReference type="Rhea" id="RHEA:17989"/>
        <dbReference type="Rhea" id="RHEA-COMP:9863"/>
        <dbReference type="Rhea" id="RHEA-COMP:11604"/>
        <dbReference type="ChEBI" id="CHEBI:15378"/>
        <dbReference type="ChEBI" id="CHEBI:29999"/>
        <dbReference type="ChEBI" id="CHEBI:30616"/>
        <dbReference type="ChEBI" id="CHEBI:83421"/>
        <dbReference type="ChEBI" id="CHEBI:456216"/>
        <dbReference type="EC" id="2.7.11.1"/>
    </reaction>
</comment>
<dbReference type="FunFam" id="1.10.510.10:FF:000621">
    <property type="entry name" value="Serine/threonine-protein kinase"/>
    <property type="match status" value="1"/>
</dbReference>
<keyword evidence="5 19" id="KW-0812">Transmembrane</keyword>
<feature type="chain" id="PRO_5022714964" description="Receptor-like serine/threonine-protein kinase" evidence="20">
    <location>
        <begin position="33"/>
        <end position="874"/>
    </location>
</feature>
<protein>
    <recommendedName>
        <fullName evidence="17">Receptor-like serine/threonine-protein kinase</fullName>
        <ecNumber evidence="17">2.7.11.1</ecNumber>
    </recommendedName>
</protein>
<dbReference type="InterPro" id="IPR001480">
    <property type="entry name" value="Bulb-type_lectin_dom"/>
</dbReference>
<feature type="domain" description="Bulb-type lectin" evidence="22">
    <location>
        <begin position="46"/>
        <end position="163"/>
    </location>
</feature>
<keyword evidence="10 19" id="KW-1133">Transmembrane helix</keyword>
<evidence type="ECO:0000259" key="22">
    <source>
        <dbReference type="PROSITE" id="PS50927"/>
    </source>
</evidence>
<feature type="binding site" evidence="18">
    <location>
        <position position="569"/>
    </location>
    <ligand>
        <name>ATP</name>
        <dbReference type="ChEBI" id="CHEBI:30616"/>
    </ligand>
</feature>
<keyword evidence="11 19" id="KW-0472">Membrane</keyword>
<dbReference type="InterPro" id="IPR017441">
    <property type="entry name" value="Protein_kinase_ATP_BS"/>
</dbReference>
<evidence type="ECO:0000256" key="3">
    <source>
        <dbReference type="ARBA" id="ARBA00022536"/>
    </source>
</evidence>